<dbReference type="InterPro" id="IPR000805">
    <property type="entry name" value="Glyco_hydro_26"/>
</dbReference>
<comment type="caution">
    <text evidence="8">The sequence shown here is derived from an EMBL/GenBank/DDBJ whole genome shotgun (WGS) entry which is preliminary data.</text>
</comment>
<evidence type="ECO:0000256" key="1">
    <source>
        <dbReference type="ARBA" id="ARBA00007754"/>
    </source>
</evidence>
<keyword evidence="3 4" id="KW-0326">Glycosidase</keyword>
<gene>
    <name evidence="8" type="ORF">C7474_2994</name>
</gene>
<feature type="domain" description="GH26" evidence="7">
    <location>
        <begin position="54"/>
        <end position="392"/>
    </location>
</feature>
<dbReference type="GO" id="GO:0006080">
    <property type="term" value="P:substituted mannan metabolic process"/>
    <property type="evidence" value="ECO:0007669"/>
    <property type="project" value="InterPro"/>
</dbReference>
<dbReference type="AlphaFoldDB" id="A0A498BVQ8"/>
<dbReference type="PROSITE" id="PS51764">
    <property type="entry name" value="GH26"/>
    <property type="match status" value="1"/>
</dbReference>
<organism evidence="8 9">
    <name type="scientific">Microbacterium telephonicum</name>
    <dbReference type="NCBI Taxonomy" id="1714841"/>
    <lineage>
        <taxon>Bacteria</taxon>
        <taxon>Bacillati</taxon>
        <taxon>Actinomycetota</taxon>
        <taxon>Actinomycetes</taxon>
        <taxon>Micrococcales</taxon>
        <taxon>Microbacteriaceae</taxon>
        <taxon>Microbacterium</taxon>
    </lineage>
</organism>
<dbReference type="InterPro" id="IPR014756">
    <property type="entry name" value="Ig_E-set"/>
</dbReference>
<dbReference type="OrthoDB" id="9816550at2"/>
<dbReference type="SUPFAM" id="SSF81296">
    <property type="entry name" value="E set domains"/>
    <property type="match status" value="1"/>
</dbReference>
<proteinExistence type="inferred from homology"/>
<feature type="domain" description="SLH" evidence="6">
    <location>
        <begin position="768"/>
        <end position="831"/>
    </location>
</feature>
<dbReference type="GO" id="GO:0016985">
    <property type="term" value="F:mannan endo-1,4-beta-mannosidase activity"/>
    <property type="evidence" value="ECO:0007669"/>
    <property type="project" value="InterPro"/>
</dbReference>
<dbReference type="Gene3D" id="2.60.120.260">
    <property type="entry name" value="Galactose-binding domain-like"/>
    <property type="match status" value="1"/>
</dbReference>
<dbReference type="InterPro" id="IPR013783">
    <property type="entry name" value="Ig-like_fold"/>
</dbReference>
<dbReference type="InterPro" id="IPR008979">
    <property type="entry name" value="Galactose-bd-like_sf"/>
</dbReference>
<dbReference type="PRINTS" id="PR00739">
    <property type="entry name" value="GLHYDRLASE26"/>
</dbReference>
<dbReference type="PANTHER" id="PTHR40079:SF4">
    <property type="entry name" value="GH26 DOMAIN-CONTAINING PROTEIN-RELATED"/>
    <property type="match status" value="1"/>
</dbReference>
<dbReference type="InterPro" id="IPR001119">
    <property type="entry name" value="SLH_dom"/>
</dbReference>
<keyword evidence="5" id="KW-0732">Signal</keyword>
<evidence type="ECO:0000256" key="4">
    <source>
        <dbReference type="PROSITE-ProRule" id="PRU01100"/>
    </source>
</evidence>
<dbReference type="Proteomes" id="UP000273158">
    <property type="component" value="Unassembled WGS sequence"/>
</dbReference>
<dbReference type="EMBL" id="RCDB01000005">
    <property type="protein sequence ID" value="RLK46456.1"/>
    <property type="molecule type" value="Genomic_DNA"/>
</dbReference>
<protein>
    <submittedName>
        <fullName evidence="8">Mannan endo-1,4-beta-mannosidase</fullName>
    </submittedName>
</protein>
<feature type="active site" description="Nucleophile" evidence="4">
    <location>
        <position position="317"/>
    </location>
</feature>
<accession>A0A498BVQ8</accession>
<feature type="signal peptide" evidence="5">
    <location>
        <begin position="1"/>
        <end position="27"/>
    </location>
</feature>
<evidence type="ECO:0000256" key="2">
    <source>
        <dbReference type="ARBA" id="ARBA00022801"/>
    </source>
</evidence>
<feature type="chain" id="PRO_5039377423" evidence="5">
    <location>
        <begin position="28"/>
        <end position="962"/>
    </location>
</feature>
<dbReference type="PANTHER" id="PTHR40079">
    <property type="entry name" value="MANNAN ENDO-1,4-BETA-MANNOSIDASE E-RELATED"/>
    <property type="match status" value="1"/>
</dbReference>
<dbReference type="Pfam" id="PF02156">
    <property type="entry name" value="Glyco_hydro_26"/>
    <property type="match status" value="1"/>
</dbReference>
<dbReference type="PROSITE" id="PS51272">
    <property type="entry name" value="SLH"/>
    <property type="match status" value="1"/>
</dbReference>
<dbReference type="InterPro" id="IPR017853">
    <property type="entry name" value="GH"/>
</dbReference>
<evidence type="ECO:0000313" key="8">
    <source>
        <dbReference type="EMBL" id="RLK46456.1"/>
    </source>
</evidence>
<dbReference type="Gene3D" id="2.60.40.10">
    <property type="entry name" value="Immunoglobulins"/>
    <property type="match status" value="1"/>
</dbReference>
<evidence type="ECO:0000256" key="3">
    <source>
        <dbReference type="ARBA" id="ARBA00023295"/>
    </source>
</evidence>
<evidence type="ECO:0000313" key="9">
    <source>
        <dbReference type="Proteomes" id="UP000273158"/>
    </source>
</evidence>
<dbReference type="Pfam" id="PF00395">
    <property type="entry name" value="SLH"/>
    <property type="match status" value="1"/>
</dbReference>
<keyword evidence="2 4" id="KW-0378">Hydrolase</keyword>
<dbReference type="SUPFAM" id="SSF49785">
    <property type="entry name" value="Galactose-binding domain-like"/>
    <property type="match status" value="1"/>
</dbReference>
<name>A0A498BVQ8_9MICO</name>
<comment type="similarity">
    <text evidence="1 4">Belongs to the glycosyl hydrolase 26 family.</text>
</comment>
<evidence type="ECO:0000256" key="5">
    <source>
        <dbReference type="SAM" id="SignalP"/>
    </source>
</evidence>
<feature type="active site" description="Proton donor" evidence="4">
    <location>
        <position position="209"/>
    </location>
</feature>
<evidence type="ECO:0000259" key="7">
    <source>
        <dbReference type="PROSITE" id="PS51764"/>
    </source>
</evidence>
<dbReference type="InterPro" id="IPR022790">
    <property type="entry name" value="GH26_dom"/>
</dbReference>
<dbReference type="SUPFAM" id="SSF51445">
    <property type="entry name" value="(Trans)glycosidases"/>
    <property type="match status" value="1"/>
</dbReference>
<reference evidence="8 9" key="1">
    <citation type="journal article" date="2015" name="Stand. Genomic Sci.">
        <title>Genomic Encyclopedia of Bacterial and Archaeal Type Strains, Phase III: the genomes of soil and plant-associated and newly described type strains.</title>
        <authorList>
            <person name="Whitman W.B."/>
            <person name="Woyke T."/>
            <person name="Klenk H.P."/>
            <person name="Zhou Y."/>
            <person name="Lilburn T.G."/>
            <person name="Beck B.J."/>
            <person name="De Vos P."/>
            <person name="Vandamme P."/>
            <person name="Eisen J.A."/>
            <person name="Garrity G."/>
            <person name="Hugenholtz P."/>
            <person name="Kyrpides N.C."/>
        </authorList>
    </citation>
    <scope>NUCLEOTIDE SEQUENCE [LARGE SCALE GENOMIC DNA]</scope>
    <source>
        <strain evidence="8 9">S2T63</strain>
    </source>
</reference>
<sequence length="962" mass="102454">MKSTLKHRMTVAIAAVIAATICVPATAGVATANEQANTAAEPAAVDLVDAEATPETRSLFAYLRDLGGQGVLFGHQEDLYFGSSFGQQDGWSSDVLAATGDHPAVIGFDTLETAGMALAEREAKALVLAENIQQAHAVGAVSTMTVHLENLATGGDFYDTTGDPLRAVLPGGSHHDELRAYLDRFAVTAQNAVDEDGNPIPIIFRPWHENAGSWFWWGAAFGTPGEYAELFRFTVEYLRDVKGVHNLLYAFSPGGGFGGDAATYLRTYPGDDFVDVLGYDTYDDTGASQSFLDSLVADLAMLGDLAAERGKISAFTEFGISGGVRPDGDNKNINWYTDVLNAIRANPSAANTAYMLTWANYGGTAAPYTPVAGEMLPDFLDYHANPSTLFADDLTGIYDRRTTATASAVTHLASPADAARVVSGPVELRASVTGFSADRVTVTVDDADGEIELAAPGDGELWWTGVWNPAAEEFNNSTRLLTVHVYSGGSEVDTVQSSVVLGPEPTLAPGVVDDFETYSDEAALSRNWVPQNVNTLALVRSDSGGVVGGGDSAMRMSYSFASQSYTGIGRRLQGDWSTFGDFTAWIDPDASGNKLVLQLVADGVAFEAYPSLSGEEPYQATIPFADWRPAPWDTANAERRLDAATLRNVTQFSVFINAVDGAATEGSVVLDELRAVPGPPPAPVYPDVPLEDPDHEAVKWLHDEVVDLAGSQGRFQPHRKIDTDDLAKVLEAYRAGGQESIGSVRGKVSRLEFAGILWNLAGEPTPAADGSFKDVKASHPNAAAVAWVTESGVVEPAKEERFGASLLVTRAELARWLFRFDQLPGLEPPVVLFDFEDGVQGWHTNGAGTVSAAEGSLLIDLPSADWVGSFGGWNLAGRTTLSIDIPNTTGTEIRTALQLGSSWSWCEPAPVARIDGPRTGDDAVVIDLSTLSEECQNLLGDVRGVNLYLDAGQHQIEAVTAR</sequence>
<keyword evidence="9" id="KW-1185">Reference proteome</keyword>
<evidence type="ECO:0000259" key="6">
    <source>
        <dbReference type="PROSITE" id="PS51272"/>
    </source>
</evidence>
<dbReference type="Gene3D" id="3.20.20.80">
    <property type="entry name" value="Glycosidases"/>
    <property type="match status" value="1"/>
</dbReference>
<dbReference type="RefSeq" id="WP_121061316.1">
    <property type="nucleotide sequence ID" value="NZ_RCDB01000005.1"/>
</dbReference>